<evidence type="ECO:0000256" key="2">
    <source>
        <dbReference type="ARBA" id="ARBA00022884"/>
    </source>
</evidence>
<evidence type="ECO:0000259" key="3">
    <source>
        <dbReference type="Pfam" id="PF10150"/>
    </source>
</evidence>
<dbReference type="AlphaFoldDB" id="A0A0H0XL49"/>
<dbReference type="PATRIC" id="fig|874156.12.peg.2363"/>
<name>A0A0H0XL49_9SPHN</name>
<proteinExistence type="predicted"/>
<dbReference type="RefSeq" id="WP_047094178.1">
    <property type="nucleotide sequence ID" value="NZ_LBHU01000003.1"/>
</dbReference>
<keyword evidence="1" id="KW-0378">Hydrolase</keyword>
<dbReference type="GO" id="GO:0016787">
    <property type="term" value="F:hydrolase activity"/>
    <property type="evidence" value="ECO:0007669"/>
    <property type="project" value="UniProtKB-KW"/>
</dbReference>
<accession>A0A0H0XL49</accession>
<dbReference type="Pfam" id="PF10150">
    <property type="entry name" value="RNase_E_G"/>
    <property type="match status" value="1"/>
</dbReference>
<evidence type="ECO:0000256" key="1">
    <source>
        <dbReference type="ARBA" id="ARBA00022801"/>
    </source>
</evidence>
<dbReference type="EMBL" id="LBHU01000003">
    <property type="protein sequence ID" value="KLI63288.1"/>
    <property type="molecule type" value="Genomic_DNA"/>
</dbReference>
<dbReference type="OrthoDB" id="7403919at2"/>
<dbReference type="Proteomes" id="UP000053455">
    <property type="component" value="Unassembled WGS sequence"/>
</dbReference>
<evidence type="ECO:0000313" key="5">
    <source>
        <dbReference type="Proteomes" id="UP000053455"/>
    </source>
</evidence>
<dbReference type="STRING" id="874156.GCA_001021555_02130"/>
<dbReference type="InterPro" id="IPR019307">
    <property type="entry name" value="RNA-bd_AU-1/RNase_E/G"/>
</dbReference>
<protein>
    <recommendedName>
        <fullName evidence="3">RNA-binding protein AU-1/Ribonuclease E/G domain-containing protein</fullName>
    </recommendedName>
</protein>
<sequence length="325" mass="35505">MAKWLVEEGIGEHRAIQLGPDGIEEARIFWPGTRLVAGEIADAKLRERIGEGGRGRVEFPSGEQAFAAQIPRSVSIGAPVRMQVTREAIAERGRFKLAQSRFSDAPVRPGPALAQSLVDESHEVELIRRFPDQADWQELWLDAASQKVTFDGGSLLFAETPAMTLIDVDGSAQRAAQQKAVAALAKALRRFDLGGNIGVDFPSVQDKADRKAIDTGLAECLDDWPHERTAMNGFGFVQIVTRLSRPSLIHRIARNRSGAAARLLLRRAEVLEGPGKVELSAHPAVLAAIEDNWLEELTRRTGKEVSIRPDPGLALEASHAQLVTR</sequence>
<comment type="caution">
    <text evidence="4">The sequence shown here is derived from an EMBL/GenBank/DDBJ whole genome shotgun (WGS) entry which is preliminary data.</text>
</comment>
<feature type="domain" description="RNA-binding protein AU-1/Ribonuclease E/G" evidence="3">
    <location>
        <begin position="132"/>
        <end position="239"/>
    </location>
</feature>
<keyword evidence="5" id="KW-1185">Reference proteome</keyword>
<gene>
    <name evidence="4" type="ORF">AAV99_11520</name>
</gene>
<evidence type="ECO:0000313" key="4">
    <source>
        <dbReference type="EMBL" id="KLI63288.1"/>
    </source>
</evidence>
<reference evidence="4 5" key="1">
    <citation type="submission" date="2015-04" db="EMBL/GenBank/DDBJ databases">
        <title>The draft genome sequence of Erythrobacter marinus HWDM-33.</title>
        <authorList>
            <person name="Zhuang L."/>
            <person name="Liu Y."/>
            <person name="Shao Z."/>
        </authorList>
    </citation>
    <scope>NUCLEOTIDE SEQUENCE [LARGE SCALE GENOMIC DNA]</scope>
    <source>
        <strain evidence="4 5">HWDM-33</strain>
    </source>
</reference>
<keyword evidence="2" id="KW-0694">RNA-binding</keyword>
<organism evidence="4 5">
    <name type="scientific">Aurantiacibacter marinus</name>
    <dbReference type="NCBI Taxonomy" id="874156"/>
    <lineage>
        <taxon>Bacteria</taxon>
        <taxon>Pseudomonadati</taxon>
        <taxon>Pseudomonadota</taxon>
        <taxon>Alphaproteobacteria</taxon>
        <taxon>Sphingomonadales</taxon>
        <taxon>Erythrobacteraceae</taxon>
        <taxon>Aurantiacibacter</taxon>
    </lineage>
</organism>
<dbReference type="GO" id="GO:0003723">
    <property type="term" value="F:RNA binding"/>
    <property type="evidence" value="ECO:0007669"/>
    <property type="project" value="UniProtKB-KW"/>
</dbReference>